<dbReference type="Gene3D" id="1.10.10.60">
    <property type="entry name" value="Homeodomain-like"/>
    <property type="match status" value="1"/>
</dbReference>
<dbReference type="InterPro" id="IPR009057">
    <property type="entry name" value="Homeodomain-like_sf"/>
</dbReference>
<reference evidence="6 7" key="1">
    <citation type="journal article" date="2015" name="Int. J. Syst. Evol. Microbiol.">
        <title>Description of Sphingopyxis fribergensis sp. nov. - a soil bacterium with the ability to degrade styrene and phenylacetic acid.</title>
        <authorList>
            <person name="Oelschlagel M."/>
            <person name="Ruckert C."/>
            <person name="Kalinowski J."/>
            <person name="Schmidt G."/>
            <person name="Schlomann M."/>
            <person name="Tischler D."/>
        </authorList>
    </citation>
    <scope>NUCLEOTIDE SEQUENCE [LARGE SCALE GENOMIC DNA]</scope>
    <source>
        <strain evidence="6 7">Kp5.2</strain>
    </source>
</reference>
<dbReference type="Pfam" id="PF00440">
    <property type="entry name" value="TetR_N"/>
    <property type="match status" value="1"/>
</dbReference>
<dbReference type="EMBL" id="CP009122">
    <property type="protein sequence ID" value="AJA07113.1"/>
    <property type="molecule type" value="Genomic_DNA"/>
</dbReference>
<feature type="domain" description="HTH tetR-type" evidence="5">
    <location>
        <begin position="15"/>
        <end position="75"/>
    </location>
</feature>
<dbReference type="OrthoDB" id="9795242at2"/>
<evidence type="ECO:0000313" key="7">
    <source>
        <dbReference type="Proteomes" id="UP000030907"/>
    </source>
</evidence>
<evidence type="ECO:0000256" key="4">
    <source>
        <dbReference type="PROSITE-ProRule" id="PRU00335"/>
    </source>
</evidence>
<dbReference type="PANTHER" id="PTHR47506">
    <property type="entry name" value="TRANSCRIPTIONAL REGULATORY PROTEIN"/>
    <property type="match status" value="1"/>
</dbReference>
<keyword evidence="2 4" id="KW-0238">DNA-binding</keyword>
<protein>
    <submittedName>
        <fullName evidence="6">Transcriptional regulator</fullName>
    </submittedName>
</protein>
<dbReference type="GO" id="GO:0003677">
    <property type="term" value="F:DNA binding"/>
    <property type="evidence" value="ECO:0007669"/>
    <property type="project" value="UniProtKB-UniRule"/>
</dbReference>
<dbReference type="Gene3D" id="1.10.357.10">
    <property type="entry name" value="Tetracycline Repressor, domain 2"/>
    <property type="match status" value="1"/>
</dbReference>
<dbReference type="PRINTS" id="PR00455">
    <property type="entry name" value="HTHTETR"/>
</dbReference>
<dbReference type="SUPFAM" id="SSF48498">
    <property type="entry name" value="Tetracyclin repressor-like, C-terminal domain"/>
    <property type="match status" value="1"/>
</dbReference>
<proteinExistence type="predicted"/>
<evidence type="ECO:0000313" key="6">
    <source>
        <dbReference type="EMBL" id="AJA07113.1"/>
    </source>
</evidence>
<dbReference type="PANTHER" id="PTHR47506:SF1">
    <property type="entry name" value="HTH-TYPE TRANSCRIPTIONAL REGULATOR YJDC"/>
    <property type="match status" value="1"/>
</dbReference>
<dbReference type="PROSITE" id="PS50977">
    <property type="entry name" value="HTH_TETR_2"/>
    <property type="match status" value="1"/>
</dbReference>
<dbReference type="AlphaFoldDB" id="A0A0A7PD54"/>
<keyword evidence="3" id="KW-0804">Transcription</keyword>
<keyword evidence="1" id="KW-0805">Transcription regulation</keyword>
<evidence type="ECO:0000259" key="5">
    <source>
        <dbReference type="PROSITE" id="PS50977"/>
    </source>
</evidence>
<dbReference type="HOGENOM" id="CLU_069356_28_0_5"/>
<evidence type="ECO:0000256" key="1">
    <source>
        <dbReference type="ARBA" id="ARBA00023015"/>
    </source>
</evidence>
<keyword evidence="7" id="KW-1185">Reference proteome</keyword>
<sequence length="207" mass="22048">MQHSSSKQSKGRPRGFDPECALEIALDTFRRKGYEGASVDDLTDAMGISKPSMYRVFGNKEALFNKAMDLYETDIVSFSVVSLREPTARKVAESFLRGALDAQTRTGSKGCLGVLGSMAYSDDAHAVRANVLARLGAARAALASRLELARQLGDLPGNDPIDGLVSFLYALVHGMAVQAAAGVDRTALEDIIELGLRAWPASGIEGA</sequence>
<accession>A0A0A7PD54</accession>
<feature type="DNA-binding region" description="H-T-H motif" evidence="4">
    <location>
        <begin position="38"/>
        <end position="57"/>
    </location>
</feature>
<dbReference type="SUPFAM" id="SSF46689">
    <property type="entry name" value="Homeodomain-like"/>
    <property type="match status" value="1"/>
</dbReference>
<dbReference type="KEGG" id="sphk:SKP52_00855"/>
<gene>
    <name evidence="6" type="ORF">SKP52_00855</name>
</gene>
<evidence type="ECO:0000256" key="3">
    <source>
        <dbReference type="ARBA" id="ARBA00023163"/>
    </source>
</evidence>
<dbReference type="InterPro" id="IPR036271">
    <property type="entry name" value="Tet_transcr_reg_TetR-rel_C_sf"/>
</dbReference>
<name>A0A0A7PD54_9SPHN</name>
<organism evidence="6 7">
    <name type="scientific">Sphingopyxis fribergensis</name>
    <dbReference type="NCBI Taxonomy" id="1515612"/>
    <lineage>
        <taxon>Bacteria</taxon>
        <taxon>Pseudomonadati</taxon>
        <taxon>Pseudomonadota</taxon>
        <taxon>Alphaproteobacteria</taxon>
        <taxon>Sphingomonadales</taxon>
        <taxon>Sphingomonadaceae</taxon>
        <taxon>Sphingopyxis</taxon>
    </lineage>
</organism>
<dbReference type="InterPro" id="IPR001647">
    <property type="entry name" value="HTH_TetR"/>
</dbReference>
<dbReference type="RefSeq" id="WP_039570638.1">
    <property type="nucleotide sequence ID" value="NZ_CP009122.1"/>
</dbReference>
<dbReference type="Proteomes" id="UP000030907">
    <property type="component" value="Chromosome"/>
</dbReference>
<evidence type="ECO:0000256" key="2">
    <source>
        <dbReference type="ARBA" id="ARBA00023125"/>
    </source>
</evidence>